<feature type="domain" description="HTH deoR-type" evidence="4">
    <location>
        <begin position="2"/>
        <end position="61"/>
    </location>
</feature>
<dbReference type="PROSITE" id="PS51000">
    <property type="entry name" value="HTH_DEOR_2"/>
    <property type="match status" value="1"/>
</dbReference>
<dbReference type="InterPro" id="IPR036390">
    <property type="entry name" value="WH_DNA-bd_sf"/>
</dbReference>
<dbReference type="InterPro" id="IPR001034">
    <property type="entry name" value="DeoR_HTH"/>
</dbReference>
<organism evidence="5 6">
    <name type="scientific">Lentzea albidocapillata</name>
    <dbReference type="NCBI Taxonomy" id="40571"/>
    <lineage>
        <taxon>Bacteria</taxon>
        <taxon>Bacillati</taxon>
        <taxon>Actinomycetota</taxon>
        <taxon>Actinomycetes</taxon>
        <taxon>Pseudonocardiales</taxon>
        <taxon>Pseudonocardiaceae</taxon>
        <taxon>Lentzea</taxon>
    </lineage>
</organism>
<dbReference type="AlphaFoldDB" id="A0A1W2DJZ8"/>
<proteinExistence type="predicted"/>
<keyword evidence="3" id="KW-0804">Transcription</keyword>
<sequence>MASARLLKLLGLLQSRREWSGSELADRLGVTTRTVRRDVDRLRSLDYPVHASMGTSGGGYRLGPGARLPPLLLDDDEAVAVAVGLRTASGIENIGETAVRALLKVEQVLPSALRHRVAALEIATVPHTSAPPAVDAGKLTLVGTACRDRQRIRFGYAGHSGEESQREAEPHRLVTWGRRWYLVAWDLLREDWRTFRLDRMSVRTPFGARFTPREIPGGDAGAFVAARVADRWPVQGVVRLSVPASEAVEWQSYGEVSAVDETSCHVRVGGETMDDVVFMLASITVEFEVVSPPELSAALLRAADRFRRAATPLENFSGS</sequence>
<dbReference type="STRING" id="40571.SAMN05660733_03155"/>
<dbReference type="InterPro" id="IPR013196">
    <property type="entry name" value="HTH_11"/>
</dbReference>
<evidence type="ECO:0000313" key="6">
    <source>
        <dbReference type="Proteomes" id="UP000192840"/>
    </source>
</evidence>
<dbReference type="InterPro" id="IPR057727">
    <property type="entry name" value="WCX_dom"/>
</dbReference>
<accession>A0A1W2DJZ8</accession>
<evidence type="ECO:0000256" key="1">
    <source>
        <dbReference type="ARBA" id="ARBA00023015"/>
    </source>
</evidence>
<dbReference type="PANTHER" id="PTHR34580">
    <property type="match status" value="1"/>
</dbReference>
<dbReference type="InterPro" id="IPR036388">
    <property type="entry name" value="WH-like_DNA-bd_sf"/>
</dbReference>
<dbReference type="GO" id="GO:0003700">
    <property type="term" value="F:DNA-binding transcription factor activity"/>
    <property type="evidence" value="ECO:0007669"/>
    <property type="project" value="InterPro"/>
</dbReference>
<dbReference type="PROSITE" id="PS52050">
    <property type="entry name" value="WYL"/>
    <property type="match status" value="1"/>
</dbReference>
<dbReference type="EMBL" id="FWYC01000007">
    <property type="protein sequence ID" value="SMC97775.1"/>
    <property type="molecule type" value="Genomic_DNA"/>
</dbReference>
<keyword evidence="1" id="KW-0805">Transcription regulation</keyword>
<dbReference type="Pfam" id="PF13280">
    <property type="entry name" value="WYL"/>
    <property type="match status" value="1"/>
</dbReference>
<keyword evidence="2 5" id="KW-0238">DNA-binding</keyword>
<dbReference type="InterPro" id="IPR026881">
    <property type="entry name" value="WYL_dom"/>
</dbReference>
<dbReference type="Proteomes" id="UP000192840">
    <property type="component" value="Unassembled WGS sequence"/>
</dbReference>
<dbReference type="PIRSF" id="PIRSF016838">
    <property type="entry name" value="PafC"/>
    <property type="match status" value="1"/>
</dbReference>
<reference evidence="6" key="1">
    <citation type="submission" date="2017-04" db="EMBL/GenBank/DDBJ databases">
        <authorList>
            <person name="Varghese N."/>
            <person name="Submissions S."/>
        </authorList>
    </citation>
    <scope>NUCLEOTIDE SEQUENCE [LARGE SCALE GENOMIC DNA]</scope>
    <source>
        <strain evidence="6">DSM 44073</strain>
    </source>
</reference>
<dbReference type="eggNOG" id="COG2378">
    <property type="taxonomic scope" value="Bacteria"/>
</dbReference>
<keyword evidence="6" id="KW-1185">Reference proteome</keyword>
<evidence type="ECO:0000256" key="3">
    <source>
        <dbReference type="ARBA" id="ARBA00023163"/>
    </source>
</evidence>
<gene>
    <name evidence="5" type="ORF">SAMN05660733_03155</name>
</gene>
<dbReference type="Gene3D" id="1.10.10.10">
    <property type="entry name" value="Winged helix-like DNA-binding domain superfamily/Winged helix DNA-binding domain"/>
    <property type="match status" value="1"/>
</dbReference>
<dbReference type="OrthoDB" id="3483912at2"/>
<evidence type="ECO:0000313" key="5">
    <source>
        <dbReference type="EMBL" id="SMC97775.1"/>
    </source>
</evidence>
<dbReference type="PROSITE" id="PS00894">
    <property type="entry name" value="HTH_DEOR_1"/>
    <property type="match status" value="1"/>
</dbReference>
<dbReference type="InterPro" id="IPR028349">
    <property type="entry name" value="PafC-like"/>
</dbReference>
<dbReference type="PANTHER" id="PTHR34580:SF3">
    <property type="entry name" value="PROTEIN PAFB"/>
    <property type="match status" value="1"/>
</dbReference>
<evidence type="ECO:0000256" key="2">
    <source>
        <dbReference type="ARBA" id="ARBA00023125"/>
    </source>
</evidence>
<evidence type="ECO:0000259" key="4">
    <source>
        <dbReference type="PROSITE" id="PS51000"/>
    </source>
</evidence>
<dbReference type="GO" id="GO:0003677">
    <property type="term" value="F:DNA binding"/>
    <property type="evidence" value="ECO:0007669"/>
    <property type="project" value="UniProtKB-KW"/>
</dbReference>
<dbReference type="RefSeq" id="WP_030477197.1">
    <property type="nucleotide sequence ID" value="NZ_FWYC01000007.1"/>
</dbReference>
<dbReference type="Pfam" id="PF08279">
    <property type="entry name" value="HTH_11"/>
    <property type="match status" value="1"/>
</dbReference>
<dbReference type="InterPro" id="IPR051534">
    <property type="entry name" value="CBASS_pafABC_assoc_protein"/>
</dbReference>
<dbReference type="InterPro" id="IPR018356">
    <property type="entry name" value="Tscrpt_reg_HTH_DeoR_CS"/>
</dbReference>
<dbReference type="Pfam" id="PF25583">
    <property type="entry name" value="WCX"/>
    <property type="match status" value="1"/>
</dbReference>
<name>A0A1W2DJZ8_9PSEU</name>
<protein>
    <submittedName>
        <fullName evidence="5">Predicted DNA-binding transcriptional regulator YafY, contains an HTH and WYL domains</fullName>
    </submittedName>
</protein>
<dbReference type="SUPFAM" id="SSF46785">
    <property type="entry name" value="Winged helix' DNA-binding domain"/>
    <property type="match status" value="1"/>
</dbReference>